<accession>A0A094IYZ4</accession>
<dbReference type="Pfam" id="PF06782">
    <property type="entry name" value="UPF0236"/>
    <property type="match status" value="1"/>
</dbReference>
<protein>
    <submittedName>
        <fullName evidence="2">Uncharacterized protein</fullName>
    </submittedName>
</protein>
<proteinExistence type="inferred from homology"/>
<sequence>MRPIGSAEETMHVFAQRLKNGRSWSERGFKKLIESLVAWKDGLVLQTRKGKGQPSIAIKLRIWAFIHR</sequence>
<dbReference type="AlphaFoldDB" id="A0A094IYZ4"/>
<reference evidence="2" key="1">
    <citation type="submission" date="2014-08" db="EMBL/GenBank/DDBJ databases">
        <title>Fullgenome sequencing of Anoxybacillus sp.25 isolate from Garga hot-spring Russia.</title>
        <authorList>
            <person name="Rozanov A.S."/>
            <person name="Kotenko A.V."/>
            <person name="Malup T.K."/>
            <person name="Peltek S.E."/>
        </authorList>
    </citation>
    <scope>NUCLEOTIDE SEQUENCE [LARGE SCALE GENOMIC DNA]</scope>
    <source>
        <strain evidence="2">25</strain>
    </source>
</reference>
<gene>
    <name evidence="2" type="ORF">JS44_11615</name>
</gene>
<evidence type="ECO:0000256" key="1">
    <source>
        <dbReference type="ARBA" id="ARBA00006539"/>
    </source>
</evidence>
<comment type="caution">
    <text evidence="2">The sequence shown here is derived from an EMBL/GenBank/DDBJ whole genome shotgun (WGS) entry which is preliminary data.</text>
</comment>
<comment type="similarity">
    <text evidence="1">Belongs to the UPF0236 family.</text>
</comment>
<dbReference type="EMBL" id="JPZO01000078">
    <property type="protein sequence ID" value="KFZ32322.1"/>
    <property type="molecule type" value="Genomic_DNA"/>
</dbReference>
<evidence type="ECO:0000313" key="2">
    <source>
        <dbReference type="EMBL" id="KFZ32322.1"/>
    </source>
</evidence>
<dbReference type="InterPro" id="IPR009620">
    <property type="entry name" value="UPF0236"/>
</dbReference>
<organism evidence="2">
    <name type="scientific">Anoxybacillus flavithermus</name>
    <dbReference type="NCBI Taxonomy" id="33934"/>
    <lineage>
        <taxon>Bacteria</taxon>
        <taxon>Bacillati</taxon>
        <taxon>Bacillota</taxon>
        <taxon>Bacilli</taxon>
        <taxon>Bacillales</taxon>
        <taxon>Anoxybacillaceae</taxon>
        <taxon>Anoxybacillus</taxon>
    </lineage>
</organism>
<name>A0A094IYZ4_9BACL</name>